<dbReference type="NCBIfam" id="NF006765">
    <property type="entry name" value="PRK09287.1"/>
    <property type="match status" value="1"/>
</dbReference>
<gene>
    <name evidence="10" type="ORF">HMPREF0495_00480</name>
</gene>
<dbReference type="SUPFAM" id="SSF48179">
    <property type="entry name" value="6-phosphogluconate dehydrogenase C-terminal domain-like"/>
    <property type="match status" value="1"/>
</dbReference>
<feature type="binding site" evidence="6">
    <location>
        <position position="481"/>
    </location>
    <ligand>
        <name>substrate</name>
        <note>ligand shared between dimeric partners</note>
    </ligand>
</feature>
<evidence type="ECO:0000256" key="3">
    <source>
        <dbReference type="ARBA" id="ARBA00023064"/>
    </source>
</evidence>
<protein>
    <recommendedName>
        <fullName evidence="4 8">6-phosphogluconate dehydrogenase, decarboxylating</fullName>
        <ecNumber evidence="4 8">1.1.1.44</ecNumber>
    </recommendedName>
</protein>
<feature type="binding site" description="in other chain" evidence="6">
    <location>
        <begin position="209"/>
        <end position="210"/>
    </location>
    <ligand>
        <name>substrate</name>
        <note>ligand shared between dimeric partners</note>
    </ligand>
</feature>
<dbReference type="NCBIfam" id="TIGR00873">
    <property type="entry name" value="gnd"/>
    <property type="match status" value="1"/>
</dbReference>
<dbReference type="PANTHER" id="PTHR11811">
    <property type="entry name" value="6-PHOSPHOGLUCONATE DEHYDROGENASE"/>
    <property type="match status" value="1"/>
</dbReference>
<dbReference type="PATRIC" id="fig|649758.3.peg.435"/>
<comment type="pathway">
    <text evidence="4 8">Carbohydrate degradation; pentose phosphate pathway; D-ribulose 5-phosphate from D-glucose 6-phosphate (oxidative stage): step 3/3.</text>
</comment>
<feature type="binding site" evidence="7">
    <location>
        <begin position="32"/>
        <end position="37"/>
    </location>
    <ligand>
        <name>NADP(+)</name>
        <dbReference type="ChEBI" id="CHEBI:58349"/>
    </ligand>
</feature>
<evidence type="ECO:0000313" key="11">
    <source>
        <dbReference type="Proteomes" id="UP000016644"/>
    </source>
</evidence>
<dbReference type="EC" id="1.1.1.44" evidence="4 8"/>
<feature type="binding site" description="in other chain" evidence="6">
    <location>
        <begin position="150"/>
        <end position="152"/>
    </location>
    <ligand>
        <name>substrate</name>
        <note>ligand shared between dimeric partners</note>
    </ligand>
</feature>
<organism evidence="10 11">
    <name type="scientific">Levilactobacillus brevis ATCC 14869 = DSM 20054</name>
    <dbReference type="NCBI Taxonomy" id="649758"/>
    <lineage>
        <taxon>Bacteria</taxon>
        <taxon>Bacillati</taxon>
        <taxon>Bacillota</taxon>
        <taxon>Bacilli</taxon>
        <taxon>Lactobacillales</taxon>
        <taxon>Lactobacillaceae</taxon>
        <taxon>Levilactobacillus</taxon>
    </lineage>
</organism>
<evidence type="ECO:0000256" key="1">
    <source>
        <dbReference type="ARBA" id="ARBA00008419"/>
    </source>
</evidence>
<evidence type="ECO:0000256" key="4">
    <source>
        <dbReference type="PIRNR" id="PIRNR000109"/>
    </source>
</evidence>
<dbReference type="FunFam" id="3.40.50.720:FF:000007">
    <property type="entry name" value="6-phosphogluconate dehydrogenase, decarboxylating"/>
    <property type="match status" value="1"/>
</dbReference>
<comment type="function">
    <text evidence="4">Catalyzes the oxidative decarboxylation of 6-phosphogluconate to ribulose 5-phosphate and CO(2), with concomitant reduction of NADP to NADPH.</text>
</comment>
<evidence type="ECO:0000256" key="6">
    <source>
        <dbReference type="PIRSR" id="PIRSR000109-2"/>
    </source>
</evidence>
<comment type="subunit">
    <text evidence="4">Homodimer.</text>
</comment>
<feature type="binding site" evidence="6">
    <location>
        <position position="475"/>
    </location>
    <ligand>
        <name>substrate</name>
        <note>ligand shared between dimeric partners</note>
    </ligand>
</feature>
<dbReference type="SUPFAM" id="SSF51735">
    <property type="entry name" value="NAD(P)-binding Rossmann-fold domains"/>
    <property type="match status" value="1"/>
</dbReference>
<feature type="binding site" description="in other chain" evidence="6">
    <location>
        <position position="124"/>
    </location>
    <ligand>
        <name>substrate</name>
        <note>ligand shared between dimeric partners</note>
    </ligand>
</feature>
<dbReference type="Gene3D" id="1.10.1040.10">
    <property type="entry name" value="N-(1-d-carboxylethyl)-l-norvaline Dehydrogenase, domain 2"/>
    <property type="match status" value="1"/>
</dbReference>
<feature type="binding site" evidence="7">
    <location>
        <position position="124"/>
    </location>
    <ligand>
        <name>NADP(+)</name>
        <dbReference type="ChEBI" id="CHEBI:58349"/>
    </ligand>
</feature>
<evidence type="ECO:0000256" key="7">
    <source>
        <dbReference type="PIRSR" id="PIRSR000109-3"/>
    </source>
</evidence>
<comment type="caution">
    <text evidence="10">The sequence shown here is derived from an EMBL/GenBank/DDBJ whole genome shotgun (WGS) entry which is preliminary data.</text>
</comment>
<dbReference type="GO" id="GO:0004616">
    <property type="term" value="F:phosphogluconate dehydrogenase (decarboxylating) activity"/>
    <property type="evidence" value="ECO:0007669"/>
    <property type="project" value="UniProtKB-EC"/>
</dbReference>
<dbReference type="Gene3D" id="3.40.50.720">
    <property type="entry name" value="NAD(P)-binding Rossmann-like Domain"/>
    <property type="match status" value="1"/>
</dbReference>
<evidence type="ECO:0000313" key="10">
    <source>
        <dbReference type="EMBL" id="ERK45092.1"/>
    </source>
</evidence>
<dbReference type="InterPro" id="IPR006183">
    <property type="entry name" value="Pgluconate_DH"/>
</dbReference>
<reference evidence="10 11" key="1">
    <citation type="submission" date="2013-06" db="EMBL/GenBank/DDBJ databases">
        <authorList>
            <person name="Weinstock G."/>
            <person name="Sodergren E."/>
            <person name="Lobos E.A."/>
            <person name="Fulton L."/>
            <person name="Fulton R."/>
            <person name="Courtney L."/>
            <person name="Fronick C."/>
            <person name="O'Laughlin M."/>
            <person name="Godfrey J."/>
            <person name="Wilson R.M."/>
            <person name="Miner T."/>
            <person name="Farmer C."/>
            <person name="Delehaunty K."/>
            <person name="Cordes M."/>
            <person name="Minx P."/>
            <person name="Tomlinson C."/>
            <person name="Chen J."/>
            <person name="Wollam A."/>
            <person name="Pepin K.H."/>
            <person name="Bhonagiri V."/>
            <person name="Zhang X."/>
            <person name="Warren W."/>
            <person name="Mitreva M."/>
            <person name="Mardis E.R."/>
            <person name="Wilson R.K."/>
        </authorList>
    </citation>
    <scope>NUCLEOTIDE SEQUENCE [LARGE SCALE GENOMIC DNA]</scope>
    <source>
        <strain evidence="10 11">ATCC 14869</strain>
    </source>
</reference>
<dbReference type="PIRSF" id="PIRSF000109">
    <property type="entry name" value="6PGD"/>
    <property type="match status" value="1"/>
</dbReference>
<keyword evidence="2 4" id="KW-0560">Oxidoreductase</keyword>
<dbReference type="InterPro" id="IPR008927">
    <property type="entry name" value="6-PGluconate_DH-like_C_sf"/>
</dbReference>
<feature type="active site" description="Proton donor" evidence="5">
    <location>
        <position position="213"/>
    </location>
</feature>
<dbReference type="SMART" id="SM01350">
    <property type="entry name" value="6PGD"/>
    <property type="match status" value="1"/>
</dbReference>
<dbReference type="FunFam" id="1.10.1040.10:FF:000002">
    <property type="entry name" value="6-phosphogluconate dehydrogenase, decarboxylating"/>
    <property type="match status" value="1"/>
</dbReference>
<dbReference type="HOGENOM" id="CLU_024540_4_2_9"/>
<feature type="binding site" description="in other chain" evidence="6">
    <location>
        <position position="287"/>
    </location>
    <ligand>
        <name>substrate</name>
        <note>ligand shared between dimeric partners</note>
    </ligand>
</feature>
<evidence type="ECO:0000259" key="9">
    <source>
        <dbReference type="SMART" id="SM01350"/>
    </source>
</evidence>
<dbReference type="InterPro" id="IPR006113">
    <property type="entry name" value="6PGDH_Gnd/GntZ"/>
</dbReference>
<feature type="binding site" evidence="7">
    <location>
        <begin position="55"/>
        <end position="57"/>
    </location>
    <ligand>
        <name>NADP(+)</name>
        <dbReference type="ChEBI" id="CHEBI:58349"/>
    </ligand>
</feature>
<feature type="binding site" evidence="7">
    <location>
        <begin position="96"/>
        <end position="98"/>
    </location>
    <ligand>
        <name>NADP(+)</name>
        <dbReference type="ChEBI" id="CHEBI:58349"/>
    </ligand>
</feature>
<sequence length="500" mass="55672">MLHYLLESPLLILKRKGRLLMADQKANIGVVGMAVMGKNLALNIESRGYTVGIYNRSANKTEQVMKDHSEKKLVPSYTVEDFVKSLETPRRILLMVKAGKPTDAVIHELLPLLDKGDVLIDGGNTNFHDTMARNAELDKSGINFIGMGVSGGELGALQGPSLMPGGQKEAYDLVAPILEKIAAKAPQDGKPCVTYIGPNGAGHYVKMVHNGIEYGDEELIDESYNIMRNVAGISVDDMADIFKEWNKGELDSYLIEITADILTRKDDLGDDKNLPIVDAIKDRGNNKGTGKWSSEDALDVQVPQSVITESVYARYISMLKDERVKASKVLPAAEKQGKADIADKDKFVEEVRQALFFGKLMSYAQGFEQLRFASEANDWDLKFGELAQIWRGGCIIRAQFLQNITDAFDKDPKLSNLLFDDYFKDIAGKYQQSIRDVVAMAVQAGIPVPSLSAAITYYDSFRAEVLPANLLQAQRDYFGAHTYERNDREGNFHYSWYEEQ</sequence>
<dbReference type="Pfam" id="PF00393">
    <property type="entry name" value="6PGD"/>
    <property type="match status" value="1"/>
</dbReference>
<dbReference type="InterPro" id="IPR006115">
    <property type="entry name" value="6PGDH_NADP-bd"/>
</dbReference>
<dbReference type="InterPro" id="IPR036291">
    <property type="entry name" value="NAD(P)-bd_dom_sf"/>
</dbReference>
<dbReference type="FunFam" id="1.20.5.320:FF:000001">
    <property type="entry name" value="6-phosphogluconate dehydrogenase, decarboxylating"/>
    <property type="match status" value="1"/>
</dbReference>
<name>U2R342_LEVBR</name>
<dbReference type="AlphaFoldDB" id="U2R342"/>
<dbReference type="GO" id="GO:0006098">
    <property type="term" value="P:pentose-phosphate shunt"/>
    <property type="evidence" value="ECO:0007669"/>
    <property type="project" value="UniProtKB-UniPathway"/>
</dbReference>
<comment type="similarity">
    <text evidence="1 4 8">Belongs to the 6-phosphogluconate dehydrogenase family.</text>
</comment>
<dbReference type="EMBL" id="AWVK01000019">
    <property type="protein sequence ID" value="ERK45092.1"/>
    <property type="molecule type" value="Genomic_DNA"/>
</dbReference>
<comment type="catalytic activity">
    <reaction evidence="4 8">
        <text>6-phospho-D-gluconate + NADP(+) = D-ribulose 5-phosphate + CO2 + NADPH</text>
        <dbReference type="Rhea" id="RHEA:10116"/>
        <dbReference type="ChEBI" id="CHEBI:16526"/>
        <dbReference type="ChEBI" id="CHEBI:57783"/>
        <dbReference type="ChEBI" id="CHEBI:58121"/>
        <dbReference type="ChEBI" id="CHEBI:58349"/>
        <dbReference type="ChEBI" id="CHEBI:58759"/>
        <dbReference type="EC" id="1.1.1.44"/>
    </reaction>
</comment>
<dbReference type="Proteomes" id="UP000016644">
    <property type="component" value="Unassembled WGS sequence"/>
</dbReference>
<feature type="domain" description="6-phosphogluconate dehydrogenase C-terminal" evidence="9">
    <location>
        <begin position="202"/>
        <end position="497"/>
    </location>
</feature>
<dbReference type="InterPro" id="IPR013328">
    <property type="entry name" value="6PGD_dom2"/>
</dbReference>
<evidence type="ECO:0000256" key="5">
    <source>
        <dbReference type="PIRSR" id="PIRSR000109-1"/>
    </source>
</evidence>
<dbReference type="GO" id="GO:0050661">
    <property type="term" value="F:NADP binding"/>
    <property type="evidence" value="ECO:0007669"/>
    <property type="project" value="InterPro"/>
</dbReference>
<dbReference type="PRINTS" id="PR00076">
    <property type="entry name" value="6PGDHDRGNASE"/>
</dbReference>
<accession>U2R342</accession>
<evidence type="ECO:0000256" key="8">
    <source>
        <dbReference type="RuleBase" id="RU000485"/>
    </source>
</evidence>
<proteinExistence type="inferred from homology"/>
<evidence type="ECO:0000256" key="2">
    <source>
        <dbReference type="ARBA" id="ARBA00023002"/>
    </source>
</evidence>
<keyword evidence="4 8" id="KW-0570">Pentose shunt</keyword>
<keyword evidence="3 8" id="KW-0311">Gluconate utilization</keyword>
<dbReference type="Gene3D" id="1.20.5.320">
    <property type="entry name" value="6-Phosphogluconate Dehydrogenase, domain 3"/>
    <property type="match status" value="1"/>
</dbReference>
<dbReference type="InterPro" id="IPR006114">
    <property type="entry name" value="6PGDH_C"/>
</dbReference>
<feature type="binding site" description="in other chain" evidence="6">
    <location>
        <position position="314"/>
    </location>
    <ligand>
        <name>substrate</name>
        <note>ligand shared between dimeric partners</note>
    </ligand>
</feature>
<dbReference type="GO" id="GO:0019521">
    <property type="term" value="P:D-gluconate metabolic process"/>
    <property type="evidence" value="ECO:0007669"/>
    <property type="project" value="UniProtKB-KW"/>
</dbReference>
<feature type="binding site" description="in other chain" evidence="6">
    <location>
        <position position="214"/>
    </location>
    <ligand>
        <name>substrate</name>
        <note>ligand shared between dimeric partners</note>
    </ligand>
</feature>
<keyword evidence="4 8" id="KW-0521">NADP</keyword>
<dbReference type="Pfam" id="PF03446">
    <property type="entry name" value="NAD_binding_2"/>
    <property type="match status" value="1"/>
</dbReference>
<feature type="active site" description="Proton acceptor" evidence="5">
    <location>
        <position position="206"/>
    </location>
</feature>
<dbReference type="UniPathway" id="UPA00115">
    <property type="reaction ID" value="UER00410"/>
</dbReference>